<comment type="caution">
    <text evidence="2">The sequence shown here is derived from an EMBL/GenBank/DDBJ whole genome shotgun (WGS) entry which is preliminary data.</text>
</comment>
<sequence>MTRLWIFAGLCLLFRVAMADRSCSGIDVLYPTQKTVIGREETAFVVLGQKTAQGAKLRKVELLNDLGAVLTEVWTSYQDEQLGKITMLQQDLQKVDKVKNKENNQLKFR</sequence>
<evidence type="ECO:0000313" key="3">
    <source>
        <dbReference type="Proteomes" id="UP000242180"/>
    </source>
</evidence>
<feature type="signal peptide" evidence="1">
    <location>
        <begin position="1"/>
        <end position="19"/>
    </location>
</feature>
<dbReference type="Proteomes" id="UP000242180">
    <property type="component" value="Unassembled WGS sequence"/>
</dbReference>
<evidence type="ECO:0000256" key="1">
    <source>
        <dbReference type="SAM" id="SignalP"/>
    </source>
</evidence>
<evidence type="ECO:0000313" key="2">
    <source>
        <dbReference type="EMBL" id="ORY90979.1"/>
    </source>
</evidence>
<dbReference type="OrthoDB" id="2249545at2759"/>
<organism evidence="2 3">
    <name type="scientific">Syncephalastrum racemosum</name>
    <name type="common">Filamentous fungus</name>
    <dbReference type="NCBI Taxonomy" id="13706"/>
    <lineage>
        <taxon>Eukaryota</taxon>
        <taxon>Fungi</taxon>
        <taxon>Fungi incertae sedis</taxon>
        <taxon>Mucoromycota</taxon>
        <taxon>Mucoromycotina</taxon>
        <taxon>Mucoromycetes</taxon>
        <taxon>Mucorales</taxon>
        <taxon>Syncephalastraceae</taxon>
        <taxon>Syncephalastrum</taxon>
    </lineage>
</organism>
<proteinExistence type="predicted"/>
<feature type="chain" id="PRO_5010853016" evidence="1">
    <location>
        <begin position="20"/>
        <end position="109"/>
    </location>
</feature>
<protein>
    <submittedName>
        <fullName evidence="2">Uncharacterized protein</fullName>
    </submittedName>
</protein>
<reference evidence="2 3" key="1">
    <citation type="submission" date="2016-07" db="EMBL/GenBank/DDBJ databases">
        <title>Pervasive Adenine N6-methylation of Active Genes in Fungi.</title>
        <authorList>
            <consortium name="DOE Joint Genome Institute"/>
            <person name="Mondo S.J."/>
            <person name="Dannebaum R.O."/>
            <person name="Kuo R.C."/>
            <person name="Labutti K."/>
            <person name="Haridas S."/>
            <person name="Kuo A."/>
            <person name="Salamov A."/>
            <person name="Ahrendt S.R."/>
            <person name="Lipzen A."/>
            <person name="Sullivan W."/>
            <person name="Andreopoulos W.B."/>
            <person name="Clum A."/>
            <person name="Lindquist E."/>
            <person name="Daum C."/>
            <person name="Ramamoorthy G.K."/>
            <person name="Gryganskyi A."/>
            <person name="Culley D."/>
            <person name="Magnuson J.K."/>
            <person name="James T.Y."/>
            <person name="O'Malley M.A."/>
            <person name="Stajich J.E."/>
            <person name="Spatafora J.W."/>
            <person name="Visel A."/>
            <person name="Grigoriev I.V."/>
        </authorList>
    </citation>
    <scope>NUCLEOTIDE SEQUENCE [LARGE SCALE GENOMIC DNA]</scope>
    <source>
        <strain evidence="2 3">NRRL 2496</strain>
    </source>
</reference>
<dbReference type="InParanoid" id="A0A1X2H0W4"/>
<keyword evidence="1" id="KW-0732">Signal</keyword>
<dbReference type="AlphaFoldDB" id="A0A1X2H0W4"/>
<keyword evidence="3" id="KW-1185">Reference proteome</keyword>
<gene>
    <name evidence="2" type="ORF">BCR43DRAFT_508475</name>
</gene>
<dbReference type="EMBL" id="MCGN01000011">
    <property type="protein sequence ID" value="ORY90979.1"/>
    <property type="molecule type" value="Genomic_DNA"/>
</dbReference>
<name>A0A1X2H0W4_SYNRA</name>
<accession>A0A1X2H0W4</accession>